<dbReference type="InterPro" id="IPR035899">
    <property type="entry name" value="DBL_dom_sf"/>
</dbReference>
<dbReference type="Proteomes" id="UP001434883">
    <property type="component" value="Unassembled WGS sequence"/>
</dbReference>
<evidence type="ECO:0000313" key="2">
    <source>
        <dbReference type="EMBL" id="MEQ2193458.1"/>
    </source>
</evidence>
<organism evidence="2 3">
    <name type="scientific">Xenoophorus captivus</name>
    <dbReference type="NCBI Taxonomy" id="1517983"/>
    <lineage>
        <taxon>Eukaryota</taxon>
        <taxon>Metazoa</taxon>
        <taxon>Chordata</taxon>
        <taxon>Craniata</taxon>
        <taxon>Vertebrata</taxon>
        <taxon>Euteleostomi</taxon>
        <taxon>Actinopterygii</taxon>
        <taxon>Neopterygii</taxon>
        <taxon>Teleostei</taxon>
        <taxon>Neoteleostei</taxon>
        <taxon>Acanthomorphata</taxon>
        <taxon>Ovalentaria</taxon>
        <taxon>Atherinomorphae</taxon>
        <taxon>Cyprinodontiformes</taxon>
        <taxon>Goodeidae</taxon>
        <taxon>Xenoophorus</taxon>
    </lineage>
</organism>
<name>A0ABV0QCB1_9TELE</name>
<dbReference type="PANTHER" id="PTHR23182:SF3">
    <property type="entry name" value="BREAKPOINT CLUSTER REGION PROTEIN"/>
    <property type="match status" value="1"/>
</dbReference>
<dbReference type="PANTHER" id="PTHR23182">
    <property type="entry name" value="BREAKPOINT CLUSTER REGION PROTEIN BCR"/>
    <property type="match status" value="1"/>
</dbReference>
<feature type="region of interest" description="Disordered" evidence="1">
    <location>
        <begin position="99"/>
        <end position="136"/>
    </location>
</feature>
<protein>
    <submittedName>
        <fullName evidence="2">Uncharacterized protein</fullName>
    </submittedName>
</protein>
<reference evidence="2 3" key="1">
    <citation type="submission" date="2021-06" db="EMBL/GenBank/DDBJ databases">
        <authorList>
            <person name="Palmer J.M."/>
        </authorList>
    </citation>
    <scope>NUCLEOTIDE SEQUENCE [LARGE SCALE GENOMIC DNA]</scope>
    <source>
        <strain evidence="2 3">XC_2019</strain>
        <tissue evidence="2">Muscle</tissue>
    </source>
</reference>
<proteinExistence type="predicted"/>
<dbReference type="EMBL" id="JAHRIN010008484">
    <property type="protein sequence ID" value="MEQ2193458.1"/>
    <property type="molecule type" value="Genomic_DNA"/>
</dbReference>
<evidence type="ECO:0000313" key="3">
    <source>
        <dbReference type="Proteomes" id="UP001434883"/>
    </source>
</evidence>
<feature type="compositionally biased region" description="Low complexity" evidence="1">
    <location>
        <begin position="112"/>
        <end position="123"/>
    </location>
</feature>
<keyword evidence="3" id="KW-1185">Reference proteome</keyword>
<accession>A0ABV0QCB1</accession>
<evidence type="ECO:0000256" key="1">
    <source>
        <dbReference type="SAM" id="MobiDB-lite"/>
    </source>
</evidence>
<sequence>MAPSSPSFRNPFFSCFHAAVNQFYAVLLKYFARDLRHPLFWTTFLDVCYILSVSCQILENSKDHNDYMCCSPCDYCPLFACFLLDAPYIENPPSYGYDLEHSEEHQPRHEPPSFSGSPSSSPRLRSKNRNSRDTQTFTTLCCPESKTGATSSVWATSSKSWYTGFDFPFSGIGSYVNLKLWRSPINLGGTAFASQLGVYRAFVDNYKVAVETADKCCQANAQFAEISEDLLKHTHSSHPDYPLLQDALRISQNFLSSINEEITPRRQSMTVKKGEVSMETC</sequence>
<dbReference type="SUPFAM" id="SSF48065">
    <property type="entry name" value="DBL homology domain (DH-domain)"/>
    <property type="match status" value="1"/>
</dbReference>
<gene>
    <name evidence="2" type="ORF">XENOCAPTIV_028928</name>
</gene>
<dbReference type="InterPro" id="IPR037769">
    <property type="entry name" value="Abr/Bcr"/>
</dbReference>
<comment type="caution">
    <text evidence="2">The sequence shown here is derived from an EMBL/GenBank/DDBJ whole genome shotgun (WGS) entry which is preliminary data.</text>
</comment>
<dbReference type="Gene3D" id="1.20.900.10">
    <property type="entry name" value="Dbl homology (DH) domain"/>
    <property type="match status" value="1"/>
</dbReference>
<feature type="compositionally biased region" description="Basic and acidic residues" evidence="1">
    <location>
        <begin position="99"/>
        <end position="111"/>
    </location>
</feature>